<reference evidence="5 6" key="1">
    <citation type="submission" date="2018-05" db="EMBL/GenBank/DDBJ databases">
        <title>Candidatus Cardinium hertigii Genome Assembly.</title>
        <authorList>
            <person name="Showmaker K.C."/>
            <person name="Walden K.O."/>
            <person name="Fields C.J."/>
            <person name="Lambert K.N."/>
            <person name="Hudson M.E."/>
        </authorList>
    </citation>
    <scope>NUCLEOTIDE SEQUENCE [LARGE SCALE GENOMIC DNA]</scope>
    <source>
        <strain evidence="6">cHgTN10</strain>
    </source>
</reference>
<dbReference type="Gene3D" id="3.90.79.10">
    <property type="entry name" value="Nucleoside Triphosphate Pyrophosphohydrolase"/>
    <property type="match status" value="1"/>
</dbReference>
<evidence type="ECO:0000256" key="1">
    <source>
        <dbReference type="ARBA" id="ARBA00001946"/>
    </source>
</evidence>
<dbReference type="PROSITE" id="PS51462">
    <property type="entry name" value="NUDIX"/>
    <property type="match status" value="1"/>
</dbReference>
<sequence length="145" mass="16589">MQHFTLAIAVRALIVQNKQILLVSNDNNIWYTPGGKLKPGETLPACAIREVKEETGITIKPKQLAFVLDFFDSKDSVHKVELYFSAEMQGNEIPSNWSDQDGPVRFVHFFDRETLEKITVVPAFLRECFHTDAAIYRGSEKRDLF</sequence>
<proteinExistence type="inferred from homology"/>
<evidence type="ECO:0000313" key="6">
    <source>
        <dbReference type="Proteomes" id="UP000245872"/>
    </source>
</evidence>
<dbReference type="InterPro" id="IPR020084">
    <property type="entry name" value="NUDIX_hydrolase_CS"/>
</dbReference>
<dbReference type="SUPFAM" id="SSF55811">
    <property type="entry name" value="Nudix"/>
    <property type="match status" value="1"/>
</dbReference>
<dbReference type="AlphaFoldDB" id="A0A2Z3L9J5"/>
<dbReference type="InterPro" id="IPR000086">
    <property type="entry name" value="NUDIX_hydrolase_dom"/>
</dbReference>
<evidence type="ECO:0000256" key="3">
    <source>
        <dbReference type="RuleBase" id="RU003476"/>
    </source>
</evidence>
<dbReference type="Proteomes" id="UP000245872">
    <property type="component" value="Chromosome"/>
</dbReference>
<dbReference type="PANTHER" id="PTHR43046:SF14">
    <property type="entry name" value="MUTT_NUDIX FAMILY PROTEIN"/>
    <property type="match status" value="1"/>
</dbReference>
<dbReference type="InterPro" id="IPR020476">
    <property type="entry name" value="Nudix_hydrolase"/>
</dbReference>
<comment type="cofactor">
    <cofactor evidence="1">
        <name>Mg(2+)</name>
        <dbReference type="ChEBI" id="CHEBI:18420"/>
    </cofactor>
</comment>
<accession>A0A2Z3L9J5</accession>
<evidence type="ECO:0000313" key="5">
    <source>
        <dbReference type="EMBL" id="AWN82041.1"/>
    </source>
</evidence>
<dbReference type="EMBL" id="CP029619">
    <property type="protein sequence ID" value="AWN82041.1"/>
    <property type="molecule type" value="Genomic_DNA"/>
</dbReference>
<comment type="similarity">
    <text evidence="3">Belongs to the Nudix hydrolase family.</text>
</comment>
<gene>
    <name evidence="5" type="ORF">DK880_00731</name>
</gene>
<dbReference type="PROSITE" id="PS00893">
    <property type="entry name" value="NUDIX_BOX"/>
    <property type="match status" value="1"/>
</dbReference>
<dbReference type="GO" id="GO:0016787">
    <property type="term" value="F:hydrolase activity"/>
    <property type="evidence" value="ECO:0007669"/>
    <property type="project" value="UniProtKB-KW"/>
</dbReference>
<dbReference type="Pfam" id="PF00293">
    <property type="entry name" value="NUDIX"/>
    <property type="match status" value="1"/>
</dbReference>
<name>A0A2Z3L9J5_9BACT</name>
<keyword evidence="6" id="KW-1185">Reference proteome</keyword>
<evidence type="ECO:0000256" key="2">
    <source>
        <dbReference type="ARBA" id="ARBA00022801"/>
    </source>
</evidence>
<dbReference type="RefSeq" id="WP_109997442.1">
    <property type="nucleotide sequence ID" value="NZ_CP029619.1"/>
</dbReference>
<dbReference type="KEGG" id="cher:DK880_00731"/>
<feature type="domain" description="Nudix hydrolase" evidence="4">
    <location>
        <begin position="5"/>
        <end position="141"/>
    </location>
</feature>
<dbReference type="InterPro" id="IPR015797">
    <property type="entry name" value="NUDIX_hydrolase-like_dom_sf"/>
</dbReference>
<dbReference type="OrthoDB" id="9810648at2"/>
<keyword evidence="2 3" id="KW-0378">Hydrolase</keyword>
<protein>
    <recommendedName>
        <fullName evidence="4">Nudix hydrolase domain-containing protein</fullName>
    </recommendedName>
</protein>
<organism evidence="5 6">
    <name type="scientific">Candidatus Cardinium hertigii</name>
    <dbReference type="NCBI Taxonomy" id="247481"/>
    <lineage>
        <taxon>Bacteria</taxon>
        <taxon>Pseudomonadati</taxon>
        <taxon>Bacteroidota</taxon>
        <taxon>Cytophagia</taxon>
        <taxon>Cytophagales</taxon>
        <taxon>Amoebophilaceae</taxon>
        <taxon>Candidatus Cardinium</taxon>
    </lineage>
</organism>
<evidence type="ECO:0000259" key="4">
    <source>
        <dbReference type="PROSITE" id="PS51462"/>
    </source>
</evidence>
<dbReference type="PRINTS" id="PR00502">
    <property type="entry name" value="NUDIXFAMILY"/>
</dbReference>
<dbReference type="PANTHER" id="PTHR43046">
    <property type="entry name" value="GDP-MANNOSE MANNOSYL HYDROLASE"/>
    <property type="match status" value="1"/>
</dbReference>